<sequence>MKFLLGFSKFLWLFVLCDLSFSDDEFPMFNVTPPAQVQIPSVRMRAWNLDYFNYVGTLWKSPCYWDECDGAFSDHNFNPAFNKVDGKVDRRRAKTKCGIPTYLVRSGLPLNPEGRTGYSGRGVLPRWGPNHLVKILLIWKQRGAKFTIWRNGPDNFLSGFVDDLSSGYPKSIRDDFDEILRRANISEPERKKLLHKSEKTLKKVISGSMPHSWNTDNAWVEYHYYFLPCQKNEKLCNLLLAPTNKKYKWIHELSLHTFKQMKAQMKEAMKPKLYPEQYSAFCKRKPLFLRWFARSKI</sequence>
<dbReference type="Pfam" id="PF25969">
    <property type="entry name" value="NUDT9_N"/>
    <property type="match status" value="1"/>
</dbReference>
<dbReference type="Proteomes" id="UP000030764">
    <property type="component" value="Unassembled WGS sequence"/>
</dbReference>
<evidence type="ECO:0000313" key="3">
    <source>
        <dbReference type="EMBL" id="KFD61747.1"/>
    </source>
</evidence>
<organism evidence="2 4">
    <name type="scientific">Trichuris suis</name>
    <name type="common">pig whipworm</name>
    <dbReference type="NCBI Taxonomy" id="68888"/>
    <lineage>
        <taxon>Eukaryota</taxon>
        <taxon>Metazoa</taxon>
        <taxon>Ecdysozoa</taxon>
        <taxon>Nematoda</taxon>
        <taxon>Enoplea</taxon>
        <taxon>Dorylaimia</taxon>
        <taxon>Trichinellida</taxon>
        <taxon>Trichuridae</taxon>
        <taxon>Trichuris</taxon>
    </lineage>
</organism>
<gene>
    <name evidence="2" type="ORF">M513_10972</name>
    <name evidence="3" type="ORF">M514_10972</name>
</gene>
<dbReference type="AlphaFoldDB" id="A0A085LT38"/>
<proteinExistence type="predicted"/>
<name>A0A085LT38_9BILA</name>
<protein>
    <submittedName>
        <fullName evidence="2">Uncharacterized protein</fullName>
    </submittedName>
</protein>
<feature type="signal peptide" evidence="1">
    <location>
        <begin position="1"/>
        <end position="22"/>
    </location>
</feature>
<dbReference type="PANTHER" id="PTHR13030:SF14">
    <property type="entry name" value="BCDNA.LD24702"/>
    <property type="match status" value="1"/>
</dbReference>
<dbReference type="EMBL" id="KL367613">
    <property type="protein sequence ID" value="KFD61747.1"/>
    <property type="molecule type" value="Genomic_DNA"/>
</dbReference>
<accession>A0A085LT38</accession>
<dbReference type="EMBL" id="KL363302">
    <property type="protein sequence ID" value="KFD48134.1"/>
    <property type="molecule type" value="Genomic_DNA"/>
</dbReference>
<dbReference type="Proteomes" id="UP000030758">
    <property type="component" value="Unassembled WGS sequence"/>
</dbReference>
<dbReference type="GO" id="GO:0047631">
    <property type="term" value="F:ADP-ribose diphosphatase activity"/>
    <property type="evidence" value="ECO:0007669"/>
    <property type="project" value="InterPro"/>
</dbReference>
<keyword evidence="1" id="KW-0732">Signal</keyword>
<dbReference type="PANTHER" id="PTHR13030">
    <property type="entry name" value="NUDIX HYDROLASE"/>
    <property type="match status" value="1"/>
</dbReference>
<reference evidence="2 4" key="1">
    <citation type="journal article" date="2014" name="Nat. Genet.">
        <title>Genome and transcriptome of the porcine whipworm Trichuris suis.</title>
        <authorList>
            <person name="Jex A.R."/>
            <person name="Nejsum P."/>
            <person name="Schwarz E.M."/>
            <person name="Hu L."/>
            <person name="Young N.D."/>
            <person name="Hall R.S."/>
            <person name="Korhonen P.K."/>
            <person name="Liao S."/>
            <person name="Thamsborg S."/>
            <person name="Xia J."/>
            <person name="Xu P."/>
            <person name="Wang S."/>
            <person name="Scheerlinck J.P."/>
            <person name="Hofmann A."/>
            <person name="Sternberg P.W."/>
            <person name="Wang J."/>
            <person name="Gasser R.B."/>
        </authorList>
    </citation>
    <scope>NUCLEOTIDE SEQUENCE [LARGE SCALE GENOMIC DNA]</scope>
    <source>
        <strain evidence="3">DCEP-RM93F</strain>
        <strain evidence="2">DCEP-RM93M</strain>
    </source>
</reference>
<dbReference type="InterPro" id="IPR039989">
    <property type="entry name" value="NUDT9"/>
</dbReference>
<evidence type="ECO:0000313" key="2">
    <source>
        <dbReference type="EMBL" id="KFD48134.1"/>
    </source>
</evidence>
<feature type="chain" id="PRO_5007379235" evidence="1">
    <location>
        <begin position="23"/>
        <end position="297"/>
    </location>
</feature>
<keyword evidence="4" id="KW-1185">Reference proteome</keyword>
<evidence type="ECO:0000256" key="1">
    <source>
        <dbReference type="SAM" id="SignalP"/>
    </source>
</evidence>
<evidence type="ECO:0000313" key="4">
    <source>
        <dbReference type="Proteomes" id="UP000030764"/>
    </source>
</evidence>